<feature type="transmembrane region" description="Helical" evidence="8">
    <location>
        <begin position="321"/>
        <end position="344"/>
    </location>
</feature>
<dbReference type="PANTHER" id="PTHR33908">
    <property type="entry name" value="MANNOSYLTRANSFERASE YKCB-RELATED"/>
    <property type="match status" value="1"/>
</dbReference>
<reference evidence="9 10" key="1">
    <citation type="submission" date="2019-09" db="EMBL/GenBank/DDBJ databases">
        <title>Ecophysiology of the spiral-shaped methanotroph Methylospira mobilis as revealed by the complete genome sequence.</title>
        <authorList>
            <person name="Oshkin I.Y."/>
            <person name="Dedysh S.N."/>
            <person name="Miroshnikov K."/>
            <person name="Danilova O.V."/>
            <person name="Hakobyan A."/>
            <person name="Liesack W."/>
        </authorList>
    </citation>
    <scope>NUCLEOTIDE SEQUENCE [LARGE SCALE GENOMIC DNA]</scope>
    <source>
        <strain evidence="9 10">Shm1</strain>
    </source>
</reference>
<feature type="transmembrane region" description="Helical" evidence="8">
    <location>
        <begin position="96"/>
        <end position="114"/>
    </location>
</feature>
<evidence type="ECO:0000313" key="10">
    <source>
        <dbReference type="Proteomes" id="UP000325755"/>
    </source>
</evidence>
<evidence type="ECO:0000256" key="2">
    <source>
        <dbReference type="ARBA" id="ARBA00022475"/>
    </source>
</evidence>
<feature type="transmembrane region" description="Helical" evidence="8">
    <location>
        <begin position="544"/>
        <end position="562"/>
    </location>
</feature>
<keyword evidence="7 8" id="KW-0472">Membrane</keyword>
<feature type="transmembrane region" description="Helical" evidence="8">
    <location>
        <begin position="151"/>
        <end position="169"/>
    </location>
</feature>
<organism evidence="9 10">
    <name type="scientific">Candidatus Methylospira mobilis</name>
    <dbReference type="NCBI Taxonomy" id="1808979"/>
    <lineage>
        <taxon>Bacteria</taxon>
        <taxon>Pseudomonadati</taxon>
        <taxon>Pseudomonadota</taxon>
        <taxon>Gammaproteobacteria</taxon>
        <taxon>Methylococcales</taxon>
        <taxon>Methylococcaceae</taxon>
        <taxon>Candidatus Methylospira</taxon>
    </lineage>
</organism>
<keyword evidence="4 9" id="KW-0808">Transferase</keyword>
<dbReference type="GO" id="GO:0005886">
    <property type="term" value="C:plasma membrane"/>
    <property type="evidence" value="ECO:0007669"/>
    <property type="project" value="UniProtKB-SubCell"/>
</dbReference>
<dbReference type="PANTHER" id="PTHR33908:SF11">
    <property type="entry name" value="MEMBRANE PROTEIN"/>
    <property type="match status" value="1"/>
</dbReference>
<dbReference type="InParanoid" id="A0A5Q0BGX9"/>
<feature type="transmembrane region" description="Helical" evidence="8">
    <location>
        <begin position="494"/>
        <end position="513"/>
    </location>
</feature>
<feature type="transmembrane region" description="Helical" evidence="8">
    <location>
        <begin position="270"/>
        <end position="290"/>
    </location>
</feature>
<feature type="transmembrane region" description="Helical" evidence="8">
    <location>
        <begin position="126"/>
        <end position="145"/>
    </location>
</feature>
<evidence type="ECO:0000256" key="7">
    <source>
        <dbReference type="ARBA" id="ARBA00023136"/>
    </source>
</evidence>
<name>A0A5Q0BGX9_9GAMM</name>
<sequence>MIKLNDGFLRYPNIFIAVGLIAGITLTFAGLSSLAWPQSIPWEGAGSLGGFLGFLAFTAIAISLIARKFGLNASQSTVAVLLLLSIVIGAGALWPLLVALWFAVACTILGYWLLEKLKIKTSVWHNCFLVGAGIYGASVGLIAYFPVNYSGIYAAALALPVALAWRPIVEKGGALLESVNHGNTNERPGFGVNYLEAAIGVLAVVYFVVALKPEVGFDALVTHLFVPAHMSLRHRWAFDVTTYVWAVAPMLGDWIFTIGYMLGGEAAARLINVGFIFVLGRLVLDCVLWAGGSAVGARWAVLVFLSTPLTYMVGNSLFIDSIWASFVVAGTLAMLRTCFSSAIAENELPISGFLLGCGLAVKAVTFTVLPGLLLLLAWRFQSWRKTAGLRSFALGFGFFSAIGGIPYATAWWLTGNPVFPLFNKVFKSAYSVTTENFSDQRWGRGFTWDFPYRITFETGKYLEAYTGGSGFQWLLLFIPSAIALIVFKKTRGVALLLIGAVAIVVVFCWVGYLRYALPSWAILTAVTGVGLSAVITSRWFLSRIYLAAAVLTVALNLLFFAGPSAREFTLKPVFDQFGKEEYLRARLPVRSAVELVNRLNPDRNPVAVFAQPLMAGLSSDALYLNWYNITFRSEINSKSDEKGIADVLMKRGVNFIILDAGGNGEVCCGAWAEKQALIEKISDKIAAFGAVSVRKLKTEYLFKTELLINAGLESIEGWSVPEGAKYNPETGIIQTNVDFPATQNVSVYSGRYYLNTVVARCAEEPTSGRVQITWLDAKRQFVRADIKPFDCIGTEWAEHTMEVMAPLDAVYAIVYISGHTQIPLEFKRNSLRQ</sequence>
<dbReference type="KEGG" id="mmob:F6R98_01295"/>
<dbReference type="GO" id="GO:0016763">
    <property type="term" value="F:pentosyltransferase activity"/>
    <property type="evidence" value="ECO:0007669"/>
    <property type="project" value="TreeGrafter"/>
</dbReference>
<dbReference type="EMBL" id="CP044205">
    <property type="protein sequence ID" value="QFY41424.1"/>
    <property type="molecule type" value="Genomic_DNA"/>
</dbReference>
<comment type="subcellular location">
    <subcellularLocation>
        <location evidence="1">Cell membrane</location>
        <topology evidence="1">Multi-pass membrane protein</topology>
    </subcellularLocation>
</comment>
<evidence type="ECO:0000256" key="4">
    <source>
        <dbReference type="ARBA" id="ARBA00022679"/>
    </source>
</evidence>
<dbReference type="InterPro" id="IPR050297">
    <property type="entry name" value="LipidA_mod_glycosyltrf_83"/>
</dbReference>
<dbReference type="Proteomes" id="UP000325755">
    <property type="component" value="Chromosome"/>
</dbReference>
<evidence type="ECO:0000256" key="6">
    <source>
        <dbReference type="ARBA" id="ARBA00022989"/>
    </source>
</evidence>
<evidence type="ECO:0000256" key="3">
    <source>
        <dbReference type="ARBA" id="ARBA00022676"/>
    </source>
</evidence>
<feature type="transmembrane region" description="Helical" evidence="8">
    <location>
        <begin position="519"/>
        <end position="537"/>
    </location>
</feature>
<dbReference type="OrthoDB" id="1814621at2"/>
<feature type="transmembrane region" description="Helical" evidence="8">
    <location>
        <begin position="190"/>
        <end position="211"/>
    </location>
</feature>
<proteinExistence type="predicted"/>
<keyword evidence="3" id="KW-0328">Glycosyltransferase</keyword>
<feature type="transmembrane region" description="Helical" evidence="8">
    <location>
        <begin position="350"/>
        <end position="380"/>
    </location>
</feature>
<feature type="transmembrane region" description="Helical" evidence="8">
    <location>
        <begin position="243"/>
        <end position="263"/>
    </location>
</feature>
<feature type="transmembrane region" description="Helical" evidence="8">
    <location>
        <begin position="392"/>
        <end position="413"/>
    </location>
</feature>
<feature type="transmembrane region" description="Helical" evidence="8">
    <location>
        <begin position="296"/>
        <end position="314"/>
    </location>
</feature>
<dbReference type="RefSeq" id="WP_153247404.1">
    <property type="nucleotide sequence ID" value="NZ_CP044205.1"/>
</dbReference>
<keyword evidence="10" id="KW-1185">Reference proteome</keyword>
<keyword evidence="2" id="KW-1003">Cell membrane</keyword>
<feature type="transmembrane region" description="Helical" evidence="8">
    <location>
        <begin position="48"/>
        <end position="66"/>
    </location>
</feature>
<feature type="transmembrane region" description="Helical" evidence="8">
    <location>
        <begin position="12"/>
        <end position="36"/>
    </location>
</feature>
<evidence type="ECO:0000256" key="5">
    <source>
        <dbReference type="ARBA" id="ARBA00022692"/>
    </source>
</evidence>
<gene>
    <name evidence="9" type="ORF">F6R98_01295</name>
</gene>
<accession>A0A5Q0BGX9</accession>
<evidence type="ECO:0000256" key="8">
    <source>
        <dbReference type="SAM" id="Phobius"/>
    </source>
</evidence>
<dbReference type="GO" id="GO:0009103">
    <property type="term" value="P:lipopolysaccharide biosynthetic process"/>
    <property type="evidence" value="ECO:0007669"/>
    <property type="project" value="UniProtKB-ARBA"/>
</dbReference>
<keyword evidence="5 8" id="KW-0812">Transmembrane</keyword>
<feature type="transmembrane region" description="Helical" evidence="8">
    <location>
        <begin position="73"/>
        <end position="90"/>
    </location>
</feature>
<feature type="transmembrane region" description="Helical" evidence="8">
    <location>
        <begin position="470"/>
        <end position="487"/>
    </location>
</feature>
<evidence type="ECO:0000256" key="1">
    <source>
        <dbReference type="ARBA" id="ARBA00004651"/>
    </source>
</evidence>
<keyword evidence="6 8" id="KW-1133">Transmembrane helix</keyword>
<protein>
    <submittedName>
        <fullName evidence="9">Glycosyl transferase</fullName>
    </submittedName>
</protein>
<evidence type="ECO:0000313" key="9">
    <source>
        <dbReference type="EMBL" id="QFY41424.1"/>
    </source>
</evidence>
<dbReference type="AlphaFoldDB" id="A0A5Q0BGX9"/>